<dbReference type="Proteomes" id="UP000002630">
    <property type="component" value="Linkage Group LG16"/>
</dbReference>
<feature type="region of interest" description="Disordered" evidence="1">
    <location>
        <begin position="182"/>
        <end position="314"/>
    </location>
</feature>
<evidence type="ECO:0000256" key="1">
    <source>
        <dbReference type="SAM" id="MobiDB-lite"/>
    </source>
</evidence>
<dbReference type="GO" id="GO:0046983">
    <property type="term" value="F:protein dimerization activity"/>
    <property type="evidence" value="ECO:0007669"/>
    <property type="project" value="InterPro"/>
</dbReference>
<dbReference type="EMBL" id="FN648497">
    <property type="protein sequence ID" value="CBJ32122.1"/>
    <property type="molecule type" value="Genomic_DNA"/>
</dbReference>
<name>D7FWN4_ECTSI</name>
<reference evidence="3 4" key="1">
    <citation type="journal article" date="2010" name="Nature">
        <title>The Ectocarpus genome and the independent evolution of multicellularity in brown algae.</title>
        <authorList>
            <person name="Cock J.M."/>
            <person name="Sterck L."/>
            <person name="Rouze P."/>
            <person name="Scornet D."/>
            <person name="Allen A.E."/>
            <person name="Amoutzias G."/>
            <person name="Anthouard V."/>
            <person name="Artiguenave F."/>
            <person name="Aury J.M."/>
            <person name="Badger J.H."/>
            <person name="Beszteri B."/>
            <person name="Billiau K."/>
            <person name="Bonnet E."/>
            <person name="Bothwell J.H."/>
            <person name="Bowler C."/>
            <person name="Boyen C."/>
            <person name="Brownlee C."/>
            <person name="Carrano C.J."/>
            <person name="Charrier B."/>
            <person name="Cho G.Y."/>
            <person name="Coelho S.M."/>
            <person name="Collen J."/>
            <person name="Corre E."/>
            <person name="Da Silva C."/>
            <person name="Delage L."/>
            <person name="Delaroque N."/>
            <person name="Dittami S.M."/>
            <person name="Doulbeau S."/>
            <person name="Elias M."/>
            <person name="Farnham G."/>
            <person name="Gachon C.M."/>
            <person name="Gschloessl B."/>
            <person name="Heesch S."/>
            <person name="Jabbari K."/>
            <person name="Jubin C."/>
            <person name="Kawai H."/>
            <person name="Kimura K."/>
            <person name="Kloareg B."/>
            <person name="Kupper F.C."/>
            <person name="Lang D."/>
            <person name="Le Bail A."/>
            <person name="Leblanc C."/>
            <person name="Lerouge P."/>
            <person name="Lohr M."/>
            <person name="Lopez P.J."/>
            <person name="Martens C."/>
            <person name="Maumus F."/>
            <person name="Michel G."/>
            <person name="Miranda-Saavedra D."/>
            <person name="Morales J."/>
            <person name="Moreau H."/>
            <person name="Motomura T."/>
            <person name="Nagasato C."/>
            <person name="Napoli C.A."/>
            <person name="Nelson D.R."/>
            <person name="Nyvall-Collen P."/>
            <person name="Peters A.F."/>
            <person name="Pommier C."/>
            <person name="Potin P."/>
            <person name="Poulain J."/>
            <person name="Quesneville H."/>
            <person name="Read B."/>
            <person name="Rensing S.A."/>
            <person name="Ritter A."/>
            <person name="Rousvoal S."/>
            <person name="Samanta M."/>
            <person name="Samson G."/>
            <person name="Schroeder D.C."/>
            <person name="Segurens B."/>
            <person name="Strittmatter M."/>
            <person name="Tonon T."/>
            <person name="Tregear J.W."/>
            <person name="Valentin K."/>
            <person name="von Dassow P."/>
            <person name="Yamagishi T."/>
            <person name="Van de Peer Y."/>
            <person name="Wincker P."/>
        </authorList>
    </citation>
    <scope>NUCLEOTIDE SEQUENCE [LARGE SCALE GENOMIC DNA]</scope>
    <source>
        <strain evidence="4">Ec32 / CCAP1310/4</strain>
    </source>
</reference>
<evidence type="ECO:0000259" key="2">
    <source>
        <dbReference type="PROSITE" id="PS50888"/>
    </source>
</evidence>
<feature type="region of interest" description="Disordered" evidence="1">
    <location>
        <begin position="445"/>
        <end position="528"/>
    </location>
</feature>
<feature type="compositionally biased region" description="Basic residues" evidence="1">
    <location>
        <begin position="519"/>
        <end position="528"/>
    </location>
</feature>
<dbReference type="InterPro" id="IPR036638">
    <property type="entry name" value="HLH_DNA-bd_sf"/>
</dbReference>
<gene>
    <name evidence="3" type="ORF">Esi_0309_0019</name>
</gene>
<feature type="compositionally biased region" description="Gly residues" evidence="1">
    <location>
        <begin position="292"/>
        <end position="304"/>
    </location>
</feature>
<dbReference type="PROSITE" id="PS50888">
    <property type="entry name" value="BHLH"/>
    <property type="match status" value="1"/>
</dbReference>
<feature type="compositionally biased region" description="Gly residues" evidence="1">
    <location>
        <begin position="227"/>
        <end position="242"/>
    </location>
</feature>
<dbReference type="InParanoid" id="D7FWN4"/>
<dbReference type="InterPro" id="IPR011598">
    <property type="entry name" value="bHLH_dom"/>
</dbReference>
<dbReference type="Gene3D" id="4.10.280.10">
    <property type="entry name" value="Helix-loop-helix DNA-binding domain"/>
    <property type="match status" value="1"/>
</dbReference>
<dbReference type="SUPFAM" id="SSF47459">
    <property type="entry name" value="HLH, helix-loop-helix DNA-binding domain"/>
    <property type="match status" value="1"/>
</dbReference>
<keyword evidence="4" id="KW-1185">Reference proteome</keyword>
<feature type="compositionally biased region" description="Polar residues" evidence="1">
    <location>
        <begin position="90"/>
        <end position="116"/>
    </location>
</feature>
<organism evidence="3 4">
    <name type="scientific">Ectocarpus siliculosus</name>
    <name type="common">Brown alga</name>
    <name type="synonym">Conferva siliculosa</name>
    <dbReference type="NCBI Taxonomy" id="2880"/>
    <lineage>
        <taxon>Eukaryota</taxon>
        <taxon>Sar</taxon>
        <taxon>Stramenopiles</taxon>
        <taxon>Ochrophyta</taxon>
        <taxon>PX clade</taxon>
        <taxon>Phaeophyceae</taxon>
        <taxon>Ectocarpales</taxon>
        <taxon>Ectocarpaceae</taxon>
        <taxon>Ectocarpus</taxon>
    </lineage>
</organism>
<dbReference type="EMBL" id="FN649741">
    <property type="protein sequence ID" value="CBJ32122.1"/>
    <property type="molecule type" value="Genomic_DNA"/>
</dbReference>
<feature type="compositionally biased region" description="Gly residues" evidence="1">
    <location>
        <begin position="449"/>
        <end position="466"/>
    </location>
</feature>
<evidence type="ECO:0000313" key="3">
    <source>
        <dbReference type="EMBL" id="CBJ32122.1"/>
    </source>
</evidence>
<accession>D7FWN4</accession>
<feature type="domain" description="BHLH" evidence="2">
    <location>
        <begin position="112"/>
        <end position="165"/>
    </location>
</feature>
<dbReference type="AlphaFoldDB" id="D7FWN4"/>
<sequence length="528" mass="53282">MEFGGAAGASEPHGCLNFLDCEATAAEISSALQKMPRLDAATAQLGAAKAKKNGKGRVAEAPGNQQAAAAAVVAPAAAKTAVAAGHVLQQRPQHQAGSDRNTSSMLAMAQKSTRTAKNGREQQRAQKISDVIDQLKATLDKANVSDGSSSKLHVLVSCESYLRSLRDKIQCYEMETKLRQAARGHRQQAPADSDTARASGSSVDNDVKSWAAKGNAEVVGPAREGSLGDGGSGGVGGVGGSSSTGSDGDAGSSDSGGGSTSAGTTDSGSQDFTTDTTSRGFTTDSSFSGYTGSLGSGGDAGSADGGSDESEEGTAGARMRVVNYFDIFRLSNVPMAIADKAGALVDVNDAMRGFGRINQETVSTLTVRSLVAPESAQALQDAMSGMLLAAAASSPSESPVPSPQIGAQPFLANAGIGNRPTLLTVSLVFDEGGEASAFHVALIPRTTGTGDGGGSSSSCTDGGGDTDGLAASRERHSTEYNADAPEFSVQAEKGEGGGGCSARKRGRARSWDAGGQSKSQKRRSGQAL</sequence>
<feature type="compositionally biased region" description="Low complexity" evidence="1">
    <location>
        <begin position="261"/>
        <end position="291"/>
    </location>
</feature>
<feature type="compositionally biased region" description="Low complexity" evidence="1">
    <location>
        <begin position="243"/>
        <end position="253"/>
    </location>
</feature>
<protein>
    <recommendedName>
        <fullName evidence="2">BHLH domain-containing protein</fullName>
    </recommendedName>
</protein>
<evidence type="ECO:0000313" key="4">
    <source>
        <dbReference type="Proteomes" id="UP000002630"/>
    </source>
</evidence>
<proteinExistence type="predicted"/>
<feature type="region of interest" description="Disordered" evidence="1">
    <location>
        <begin position="90"/>
        <end position="125"/>
    </location>
</feature>